<keyword evidence="5" id="KW-1185">Reference proteome</keyword>
<dbReference type="AGR" id="RGD:1561813"/>
<dbReference type="InterPro" id="IPR050694">
    <property type="entry name" value="LRRC14/PRAME"/>
</dbReference>
<dbReference type="GO" id="GO:0005737">
    <property type="term" value="C:cytoplasm"/>
    <property type="evidence" value="ECO:0000318"/>
    <property type="project" value="GO_Central"/>
</dbReference>
<dbReference type="GO" id="GO:0045892">
    <property type="term" value="P:negative regulation of DNA-templated transcription"/>
    <property type="evidence" value="ECO:0007669"/>
    <property type="project" value="InterPro"/>
</dbReference>
<dbReference type="GO" id="GO:0043161">
    <property type="term" value="P:proteasome-mediated ubiquitin-dependent protein catabolic process"/>
    <property type="evidence" value="ECO:0000318"/>
    <property type="project" value="GO_Central"/>
</dbReference>
<protein>
    <submittedName>
        <fullName evidence="4">PRAME family member 25</fullName>
    </submittedName>
</protein>
<dbReference type="Proteomes" id="UP000002494">
    <property type="component" value="Chromosome 5"/>
</dbReference>
<dbReference type="InterPro" id="IPR026271">
    <property type="entry name" value="PRAME"/>
</dbReference>
<evidence type="ECO:0000256" key="1">
    <source>
        <dbReference type="ARBA" id="ARBA00009608"/>
    </source>
</evidence>
<reference evidence="4" key="3">
    <citation type="submission" date="2025-09" db="UniProtKB">
        <authorList>
            <consortium name="Ensembl"/>
        </authorList>
    </citation>
    <scope>IDENTIFICATION</scope>
    <source>
        <strain evidence="4">Brown Norway</strain>
    </source>
</reference>
<dbReference type="PANTHER" id="PTHR14224">
    <property type="entry name" value="SIMILAR TO PREFERENTIALLY EXPRESSED ANTIGEN IN MELANOMA-LIKE 3"/>
    <property type="match status" value="1"/>
</dbReference>
<evidence type="ECO:0000313" key="6">
    <source>
        <dbReference type="RGD" id="1561813"/>
    </source>
</evidence>
<dbReference type="STRING" id="10116.ENSRNOP00000035971"/>
<dbReference type="GO" id="GO:0043066">
    <property type="term" value="P:negative regulation of apoptotic process"/>
    <property type="evidence" value="ECO:0007669"/>
    <property type="project" value="InterPro"/>
</dbReference>
<dbReference type="Ensembl" id="ENSRNOT00000037478.8">
    <property type="protein sequence ID" value="ENSRNOP00000035971.8"/>
    <property type="gene ID" value="ENSRNOG00000027000.8"/>
</dbReference>
<dbReference type="InterPro" id="IPR032675">
    <property type="entry name" value="LRR_dom_sf"/>
</dbReference>
<sequence>MSFQAPPTLLSLAIEGLLKNEALAISALQELPRDLFKPLFKAAFTGRHTKILKEMVAAWPLPCLPVGALMKFPDRMMLQAVLDGVDMHLAGNFHPRRQKLKLLELRNVYHGFWDISVGPEDGDHIKQTVRERRIPARRHRYFLRQRLKVVTDLCLEQDLEEHQTYFLQWAQERRDSLCLCCVKMKTRGLSMYTVRKILKMFQPDYFEELELNTEWTLPMLTCFSPCLGQMKNLRRLLLTLVNENLFEILATSADTQEKRVTKFISQFSKLHHLQHLDIAGAYFLHGHMNKLLQCLKTPLEFLSISLCKFSQSDLESFAQCQSLHHLKHLHLAGVVLYDLSFVPLRVLLDHVADTLKTLEFEHCRMTDSQLSVLFPALSQCSQLVEVNFYDNDISMTVLRNLLHRTANLSQLIIECYPAPLECYEADFVVKAEKFVQFSSQLMNALRTVRQPGAVSFASQICLQCLQRCIYDQETRLCHCWQ</sequence>
<dbReference type="SUPFAM" id="SSF52047">
    <property type="entry name" value="RNI-like"/>
    <property type="match status" value="1"/>
</dbReference>
<name>F1M1R3_RAT</name>
<dbReference type="AlphaFoldDB" id="F1M1R3"/>
<dbReference type="PIRSF" id="PIRSF038286">
    <property type="entry name" value="PRAME"/>
    <property type="match status" value="1"/>
</dbReference>
<comment type="similarity">
    <text evidence="1">Belongs to the PRAME family.</text>
</comment>
<dbReference type="HOGENOM" id="CLU_039635_2_1_1"/>
<dbReference type="PANTHER" id="PTHR14224:SF103">
    <property type="entry name" value="PRAME LIKE 16-RELATED"/>
    <property type="match status" value="1"/>
</dbReference>
<dbReference type="GO" id="GO:1990756">
    <property type="term" value="F:ubiquitin-like ligase-substrate adaptor activity"/>
    <property type="evidence" value="ECO:0000318"/>
    <property type="project" value="GO_Central"/>
</dbReference>
<dbReference type="OMA" id="FIRMSFQ"/>
<evidence type="ECO:0000256" key="2">
    <source>
        <dbReference type="ARBA" id="ARBA00022614"/>
    </source>
</evidence>
<dbReference type="Gene3D" id="3.80.10.10">
    <property type="entry name" value="Ribonuclease Inhibitor"/>
    <property type="match status" value="1"/>
</dbReference>
<keyword evidence="3" id="KW-0677">Repeat</keyword>
<accession>F1M1R3</accession>
<evidence type="ECO:0000313" key="4">
    <source>
        <dbReference type="Ensembl" id="ENSRNOP00000035971.8"/>
    </source>
</evidence>
<dbReference type="GO" id="GO:0031462">
    <property type="term" value="C:Cul2-RING ubiquitin ligase complex"/>
    <property type="evidence" value="ECO:0000318"/>
    <property type="project" value="GO_Central"/>
</dbReference>
<reference evidence="4" key="2">
    <citation type="submission" date="2025-08" db="UniProtKB">
        <authorList>
            <consortium name="Ensembl"/>
        </authorList>
    </citation>
    <scope>IDENTIFICATION</scope>
    <source>
        <strain evidence="4">Brown Norway</strain>
    </source>
</reference>
<keyword evidence="2" id="KW-0433">Leucine-rich repeat</keyword>
<organism evidence="4 5">
    <name type="scientific">Rattus norvegicus</name>
    <name type="common">Rat</name>
    <dbReference type="NCBI Taxonomy" id="10116"/>
    <lineage>
        <taxon>Eukaryota</taxon>
        <taxon>Metazoa</taxon>
        <taxon>Chordata</taxon>
        <taxon>Craniata</taxon>
        <taxon>Vertebrata</taxon>
        <taxon>Euteleostomi</taxon>
        <taxon>Mammalia</taxon>
        <taxon>Eutheria</taxon>
        <taxon>Euarchontoglires</taxon>
        <taxon>Glires</taxon>
        <taxon>Rodentia</taxon>
        <taxon>Myomorpha</taxon>
        <taxon>Muroidea</taxon>
        <taxon>Muridae</taxon>
        <taxon>Murinae</taxon>
        <taxon>Rattus</taxon>
    </lineage>
</organism>
<dbReference type="PaxDb" id="10116-ENSRNOP00000035971"/>
<evidence type="ECO:0000256" key="3">
    <source>
        <dbReference type="ARBA" id="ARBA00022737"/>
    </source>
</evidence>
<reference evidence="4" key="1">
    <citation type="submission" date="2024-01" db="EMBL/GenBank/DDBJ databases">
        <title>GRCr8: a new rat reference genome assembly contstructed from accurate long reads and long range scaffolding.</title>
        <authorList>
            <person name="Doris P.A."/>
            <person name="Kalbfleisch T."/>
            <person name="Li K."/>
            <person name="Howe K."/>
            <person name="Wood J."/>
        </authorList>
    </citation>
    <scope>NUCLEOTIDE SEQUENCE [LARGE SCALE GENOMIC DNA]</scope>
    <source>
        <strain evidence="4">Brown Norway</strain>
    </source>
</reference>
<dbReference type="GO" id="GO:0045596">
    <property type="term" value="P:negative regulation of cell differentiation"/>
    <property type="evidence" value="ECO:0007669"/>
    <property type="project" value="InterPro"/>
</dbReference>
<proteinExistence type="inferred from homology"/>
<gene>
    <name evidence="4 6" type="primary">Pramef25</name>
    <name evidence="6" type="synonym">RGD1561813</name>
</gene>
<dbReference type="VEuPathDB" id="HostDB:ENSRNOG00000027000"/>
<dbReference type="InParanoid" id="F1M1R3"/>
<evidence type="ECO:0000313" key="5">
    <source>
        <dbReference type="Proteomes" id="UP000002494"/>
    </source>
</evidence>
<dbReference type="GeneTree" id="ENSGT01030000234531"/>
<dbReference type="RGD" id="1561813">
    <property type="gene designation" value="Pramef25"/>
</dbReference>
<dbReference type="GO" id="GO:0008284">
    <property type="term" value="P:positive regulation of cell population proliferation"/>
    <property type="evidence" value="ECO:0007669"/>
    <property type="project" value="InterPro"/>
</dbReference>
<dbReference type="eggNOG" id="ENOG502QWSJ">
    <property type="taxonomic scope" value="Eukaryota"/>
</dbReference>